<organism evidence="16 17">
    <name type="scientific">Candidatus Obscuribacter phosphatis</name>
    <dbReference type="NCBI Taxonomy" id="1906157"/>
    <lineage>
        <taxon>Bacteria</taxon>
        <taxon>Bacillati</taxon>
        <taxon>Candidatus Melainabacteria</taxon>
        <taxon>Candidatus Obscuribacterales</taxon>
        <taxon>Candidatus Obscuribacteraceae</taxon>
        <taxon>Candidatus Obscuribacter</taxon>
    </lineage>
</organism>
<keyword evidence="6 16" id="KW-0808">Transferase</keyword>
<dbReference type="EMBL" id="JAFLCK010000035">
    <property type="protein sequence ID" value="MBN8662296.1"/>
    <property type="molecule type" value="Genomic_DNA"/>
</dbReference>
<dbReference type="GO" id="GO:0006099">
    <property type="term" value="P:tricarboxylic acid cycle"/>
    <property type="evidence" value="ECO:0007669"/>
    <property type="project" value="UniProtKB-UniRule"/>
</dbReference>
<dbReference type="PANTHER" id="PTHR42902">
    <property type="entry name" value="MALATE SYNTHASE"/>
    <property type="match status" value="1"/>
</dbReference>
<evidence type="ECO:0000256" key="1">
    <source>
        <dbReference type="ARBA" id="ARBA00004793"/>
    </source>
</evidence>
<dbReference type="Proteomes" id="UP000664277">
    <property type="component" value="Unassembled WGS sequence"/>
</dbReference>
<dbReference type="GO" id="GO:0004474">
    <property type="term" value="F:malate synthase activity"/>
    <property type="evidence" value="ECO:0007669"/>
    <property type="project" value="UniProtKB-EC"/>
</dbReference>
<feature type="domain" description="Malate synthase N-terminal" evidence="14">
    <location>
        <begin position="17"/>
        <end position="62"/>
    </location>
</feature>
<dbReference type="PROSITE" id="PS00161">
    <property type="entry name" value="ISOCITRATE_LYASE"/>
    <property type="match status" value="1"/>
</dbReference>
<evidence type="ECO:0000256" key="8">
    <source>
        <dbReference type="ARBA" id="ARBA00023531"/>
    </source>
</evidence>
<feature type="active site" description="Proton donor" evidence="11">
    <location>
        <position position="452"/>
    </location>
</feature>
<feature type="region of interest" description="Disordered" evidence="12">
    <location>
        <begin position="975"/>
        <end position="994"/>
    </location>
</feature>
<dbReference type="InterPro" id="IPR018523">
    <property type="entry name" value="Isocitrate_lyase_ph_CS"/>
</dbReference>
<accession>A0A8J7PA94</accession>
<keyword evidence="4" id="KW-0329">Glyoxylate bypass</keyword>
<dbReference type="InterPro" id="IPR040442">
    <property type="entry name" value="Pyrv_kinase-like_dom_sf"/>
</dbReference>
<evidence type="ECO:0000256" key="12">
    <source>
        <dbReference type="SAM" id="MobiDB-lite"/>
    </source>
</evidence>
<dbReference type="InterPro" id="IPR048355">
    <property type="entry name" value="MS_C"/>
</dbReference>
<dbReference type="Pfam" id="PF01274">
    <property type="entry name" value="MS_TIM-barrel"/>
    <property type="match status" value="1"/>
</dbReference>
<evidence type="ECO:0000256" key="3">
    <source>
        <dbReference type="ARBA" id="ARBA00006394"/>
    </source>
</evidence>
<comment type="catalytic activity">
    <reaction evidence="9">
        <text>glyoxylate + acetyl-CoA + H2O = (S)-malate + CoA + H(+)</text>
        <dbReference type="Rhea" id="RHEA:18181"/>
        <dbReference type="ChEBI" id="CHEBI:15377"/>
        <dbReference type="ChEBI" id="CHEBI:15378"/>
        <dbReference type="ChEBI" id="CHEBI:15589"/>
        <dbReference type="ChEBI" id="CHEBI:36655"/>
        <dbReference type="ChEBI" id="CHEBI:57287"/>
        <dbReference type="ChEBI" id="CHEBI:57288"/>
        <dbReference type="EC" id="2.3.3.9"/>
    </reaction>
</comment>
<dbReference type="NCBIfam" id="NF011645">
    <property type="entry name" value="PRK15063.1"/>
    <property type="match status" value="1"/>
</dbReference>
<dbReference type="Gene3D" id="3.20.20.60">
    <property type="entry name" value="Phosphoenolpyruvate-binding domains"/>
    <property type="match status" value="1"/>
</dbReference>
<dbReference type="NCBIfam" id="TIGR01344">
    <property type="entry name" value="malate_syn_A"/>
    <property type="match status" value="1"/>
</dbReference>
<dbReference type="GO" id="GO:0005737">
    <property type="term" value="C:cytoplasm"/>
    <property type="evidence" value="ECO:0007669"/>
    <property type="project" value="TreeGrafter"/>
</dbReference>
<evidence type="ECO:0000256" key="9">
    <source>
        <dbReference type="ARBA" id="ARBA00047918"/>
    </source>
</evidence>
<reference evidence="16" key="1">
    <citation type="submission" date="2021-02" db="EMBL/GenBank/DDBJ databases">
        <title>Genome-Resolved Metagenomics of a Microbial Community Performing Photosynthetic Biological Nutrient Removal.</title>
        <authorList>
            <person name="Mcdaniel E.A."/>
        </authorList>
    </citation>
    <scope>NUCLEOTIDE SEQUENCE</scope>
    <source>
        <strain evidence="16">UWPOB_OBS1</strain>
    </source>
</reference>
<dbReference type="GO" id="GO:0006097">
    <property type="term" value="P:glyoxylate cycle"/>
    <property type="evidence" value="ECO:0007669"/>
    <property type="project" value="UniProtKB-KW"/>
</dbReference>
<dbReference type="CDD" id="cd00727">
    <property type="entry name" value="malate_synt_A"/>
    <property type="match status" value="1"/>
</dbReference>
<feature type="domain" description="Malate synthase TIM barrel" evidence="13">
    <location>
        <begin position="164"/>
        <end position="397"/>
    </location>
</feature>
<name>A0A8J7PA94_9BACT</name>
<evidence type="ECO:0000259" key="13">
    <source>
        <dbReference type="Pfam" id="PF01274"/>
    </source>
</evidence>
<evidence type="ECO:0000259" key="15">
    <source>
        <dbReference type="Pfam" id="PF20659"/>
    </source>
</evidence>
<evidence type="ECO:0000259" key="14">
    <source>
        <dbReference type="Pfam" id="PF20656"/>
    </source>
</evidence>
<dbReference type="PROSITE" id="PS00510">
    <property type="entry name" value="MALATE_SYNTHASE"/>
    <property type="match status" value="1"/>
</dbReference>
<feature type="compositionally biased region" description="Polar residues" evidence="12">
    <location>
        <begin position="975"/>
        <end position="986"/>
    </location>
</feature>
<evidence type="ECO:0000256" key="2">
    <source>
        <dbReference type="ARBA" id="ARBA00005704"/>
    </source>
</evidence>
<evidence type="ECO:0000313" key="17">
    <source>
        <dbReference type="Proteomes" id="UP000664277"/>
    </source>
</evidence>
<dbReference type="InterPro" id="IPR019830">
    <property type="entry name" value="Malate_synthase_CS"/>
</dbReference>
<dbReference type="SUPFAM" id="SSF51621">
    <property type="entry name" value="Phosphoenolpyruvate/pyruvate domain"/>
    <property type="match status" value="1"/>
</dbReference>
<keyword evidence="5" id="KW-0816">Tricarboxylic acid cycle</keyword>
<dbReference type="InterPro" id="IPR044856">
    <property type="entry name" value="Malate_synth_C_sf"/>
</dbReference>
<dbReference type="FunFam" id="3.20.20.360:FF:000001">
    <property type="entry name" value="Malate synthase"/>
    <property type="match status" value="1"/>
</dbReference>
<evidence type="ECO:0000256" key="6">
    <source>
        <dbReference type="ARBA" id="ARBA00022679"/>
    </source>
</evidence>
<dbReference type="InterPro" id="IPR006252">
    <property type="entry name" value="Malate_synthA"/>
</dbReference>
<dbReference type="EC" id="4.1.3.1" evidence="10"/>
<sequence>MKADRVEIKFPAPAVLNLESQFAHILTDEAINFLVTLSDSFESRRQQCLLDRSRKQRYIDNRKALYFACSSLAIGQEDWKAAPCPAEIEKRQVEITGPVDAKTIINALNSSADVFMADFEDSSSPSFANMLSGQANLYNAVRRHLKFTDKEGKNYSLKADAKTVLMVRPRGWHLEEAHILIDGKPISASLFDFGLFFFHNAKELISRGSRPYFYLPKLETHLEARLWNDIFNLAQDLLGIERGTIRATVLIETIVASYEMEAILFELKDHAAGLNAGRWDYIFSLVKRFRQHPSKVLPDRSELTMEVSFMQAYCRRLVDIAHRHGVHAIGGMSAFIPNRRDAAANKLAFEQVAQDKRREANQGFDGTWVAHPDLIAIARQEFAQVLGERSNQKERVLLDTERVKPEELCYMDKVSLKVSEIGARLNIEVSLLYLSAWLAGRGAVAIHNLMEDAATAEISRAQLWQWLKHSALMTNGERFSRKLFRKYLREEFNRLLQEQTHKEQSHYLQQARTILEKVVLRQGFVEFITTEAYAYLLDNETTNIKSQTIMNTQQENQEEAQSHNEIISEAALMEAEWKVQERWQGIKRPYSGEDVMRLRPSILPDCNLARHGCELLWQRMHTLPQVIALGAMTGAQAVQMAKAGLQAIYLSGWQVAADANLAGQTFPDQSLYPSNSAPALVRRLNSALMRHDQILNLTGQGSTDCYLPIVADAEAGFGGPLQAFELMKQMIEAGAAAVHFEDQLAAEKKCGHMGGKVLVPTSQFIRTLAAARMAADIMNVPTLIVARTDALDATLLTSDIDERDRPFIVPGSERTSEGFYRVKGGLDAVIARGLAYAPYADLVWFESSRPDLEEARLFAEAIHARYPGKLLAYNCSPSFNWKKNLDDATIARFNSELGKMGYKFQFITLAGWHAVNLSAYKLSQEYALEGMPAYVRLQEEEFALADQGYSAVRHQAEVGAGWFDRLLLSITGGESSTTALSGSTESEQFHDQKK</sequence>
<dbReference type="SUPFAM" id="SSF51645">
    <property type="entry name" value="Malate synthase G"/>
    <property type="match status" value="1"/>
</dbReference>
<dbReference type="FunFam" id="1.20.1220.12:FF:000001">
    <property type="entry name" value="Malate synthase"/>
    <property type="match status" value="1"/>
</dbReference>
<evidence type="ECO:0000256" key="11">
    <source>
        <dbReference type="PIRSR" id="PIRSR601465-50"/>
    </source>
</evidence>
<dbReference type="AlphaFoldDB" id="A0A8J7PA94"/>
<gene>
    <name evidence="16" type="primary">aceB</name>
    <name evidence="16" type="ORF">J0M35_18140</name>
</gene>
<dbReference type="InterPro" id="IPR006254">
    <property type="entry name" value="Isocitrate_lyase"/>
</dbReference>
<dbReference type="Gene3D" id="3.20.20.360">
    <property type="entry name" value="Malate synthase, domain 3"/>
    <property type="match status" value="1"/>
</dbReference>
<dbReference type="FunFam" id="3.20.20.60:FF:000005">
    <property type="entry name" value="Isocitrate lyase"/>
    <property type="match status" value="1"/>
</dbReference>
<evidence type="ECO:0000313" key="16">
    <source>
        <dbReference type="EMBL" id="MBN8662296.1"/>
    </source>
</evidence>
<keyword evidence="16" id="KW-0012">Acyltransferase</keyword>
<dbReference type="NCBIfam" id="TIGR01346">
    <property type="entry name" value="isocit_lyase"/>
    <property type="match status" value="1"/>
</dbReference>
<evidence type="ECO:0000256" key="4">
    <source>
        <dbReference type="ARBA" id="ARBA00022435"/>
    </source>
</evidence>
<dbReference type="GO" id="GO:0004451">
    <property type="term" value="F:isocitrate lyase activity"/>
    <property type="evidence" value="ECO:0007669"/>
    <property type="project" value="UniProtKB-UniRule"/>
</dbReference>
<evidence type="ECO:0000256" key="10">
    <source>
        <dbReference type="NCBIfam" id="TIGR01346"/>
    </source>
</evidence>
<comment type="caution">
    <text evidence="16">The sequence shown here is derived from an EMBL/GenBank/DDBJ whole genome shotgun (WGS) entry which is preliminary data.</text>
</comment>
<dbReference type="Gene3D" id="1.20.1220.12">
    <property type="entry name" value="Malate synthase, domain III"/>
    <property type="match status" value="1"/>
</dbReference>
<comment type="similarity">
    <text evidence="2">Belongs to the isocitrate lyase/PEP mutase superfamily. Isocitrate lyase family.</text>
</comment>
<feature type="domain" description="Malate synthase C-terminal" evidence="15">
    <location>
        <begin position="421"/>
        <end position="534"/>
    </location>
</feature>
<dbReference type="Pfam" id="PF20656">
    <property type="entry name" value="MS_N"/>
    <property type="match status" value="1"/>
</dbReference>
<dbReference type="InterPro" id="IPR048356">
    <property type="entry name" value="MS_N"/>
</dbReference>
<comment type="pathway">
    <text evidence="1">Carbohydrate metabolism; glyoxylate cycle; (S)-malate from isocitrate: step 1/2.</text>
</comment>
<feature type="active site" description="Proton acceptor" evidence="11">
    <location>
        <position position="168"/>
    </location>
</feature>
<keyword evidence="7" id="KW-0456">Lyase</keyword>
<proteinExistence type="inferred from homology"/>
<dbReference type="CDD" id="cd00377">
    <property type="entry name" value="ICL_PEPM"/>
    <property type="match status" value="1"/>
</dbReference>
<dbReference type="InterPro" id="IPR015813">
    <property type="entry name" value="Pyrv/PenolPyrv_kinase-like_dom"/>
</dbReference>
<comment type="similarity">
    <text evidence="3">Belongs to the malate synthase family.</text>
</comment>
<evidence type="ECO:0000256" key="7">
    <source>
        <dbReference type="ARBA" id="ARBA00023239"/>
    </source>
</evidence>
<dbReference type="InterPro" id="IPR001465">
    <property type="entry name" value="Malate_synthase_TIM"/>
</dbReference>
<dbReference type="InterPro" id="IPR039556">
    <property type="entry name" value="ICL/PEPM"/>
</dbReference>
<dbReference type="Pfam" id="PF20659">
    <property type="entry name" value="MS_C"/>
    <property type="match status" value="1"/>
</dbReference>
<comment type="catalytic activity">
    <reaction evidence="8">
        <text>D-threo-isocitrate = glyoxylate + succinate</text>
        <dbReference type="Rhea" id="RHEA:13245"/>
        <dbReference type="ChEBI" id="CHEBI:15562"/>
        <dbReference type="ChEBI" id="CHEBI:30031"/>
        <dbReference type="ChEBI" id="CHEBI:36655"/>
        <dbReference type="EC" id="4.1.3.1"/>
    </reaction>
</comment>
<evidence type="ECO:0000256" key="5">
    <source>
        <dbReference type="ARBA" id="ARBA00022532"/>
    </source>
</evidence>
<dbReference type="InterPro" id="IPR046363">
    <property type="entry name" value="MS_N_TIM-barrel_dom"/>
</dbReference>
<dbReference type="Pfam" id="PF00463">
    <property type="entry name" value="ICL"/>
    <property type="match status" value="2"/>
</dbReference>
<protein>
    <recommendedName>
        <fullName evidence="10">Isocitrate lyase</fullName>
        <ecNumber evidence="10">4.1.3.1</ecNumber>
    </recommendedName>
</protein>
<dbReference type="InterPro" id="IPR011076">
    <property type="entry name" value="Malate_synth_sf"/>
</dbReference>
<dbReference type="PANTHER" id="PTHR42902:SF1">
    <property type="entry name" value="MALATE SYNTHASE 1-RELATED"/>
    <property type="match status" value="1"/>
</dbReference>